<sequence>MRHKVFFWLLIKDRFNTRGLLRRKNMELDSYVCELCILQREKALQHLFLRCNFARSCWQAIGVHISRAWTLCKPLRESGGNSMSPSTWK</sequence>
<evidence type="ECO:0000313" key="2">
    <source>
        <dbReference type="EMBL" id="JAD16999.1"/>
    </source>
</evidence>
<dbReference type="InterPro" id="IPR026960">
    <property type="entry name" value="RVT-Znf"/>
</dbReference>
<feature type="domain" description="Reverse transcriptase zinc-binding" evidence="1">
    <location>
        <begin position="2"/>
        <end position="58"/>
    </location>
</feature>
<name>A0A0A8XSQ3_ARUDO</name>
<protein>
    <recommendedName>
        <fullName evidence="1">Reverse transcriptase zinc-binding domain-containing protein</fullName>
    </recommendedName>
</protein>
<reference evidence="2" key="2">
    <citation type="journal article" date="2015" name="Data Brief">
        <title>Shoot transcriptome of the giant reed, Arundo donax.</title>
        <authorList>
            <person name="Barrero R.A."/>
            <person name="Guerrero F.D."/>
            <person name="Moolhuijzen P."/>
            <person name="Goolsby J.A."/>
            <person name="Tidwell J."/>
            <person name="Bellgard S.E."/>
            <person name="Bellgard M.I."/>
        </authorList>
    </citation>
    <scope>NUCLEOTIDE SEQUENCE</scope>
    <source>
        <tissue evidence="2">Shoot tissue taken approximately 20 cm above the soil surface</tissue>
    </source>
</reference>
<evidence type="ECO:0000259" key="1">
    <source>
        <dbReference type="Pfam" id="PF13966"/>
    </source>
</evidence>
<reference evidence="2" key="1">
    <citation type="submission" date="2014-09" db="EMBL/GenBank/DDBJ databases">
        <authorList>
            <person name="Magalhaes I.L.F."/>
            <person name="Oliveira U."/>
            <person name="Santos F.R."/>
            <person name="Vidigal T.H.D.A."/>
            <person name="Brescovit A.D."/>
            <person name="Santos A.J."/>
        </authorList>
    </citation>
    <scope>NUCLEOTIDE SEQUENCE</scope>
    <source>
        <tissue evidence="2">Shoot tissue taken approximately 20 cm above the soil surface</tissue>
    </source>
</reference>
<dbReference type="EMBL" id="GBRH01280896">
    <property type="protein sequence ID" value="JAD16999.1"/>
    <property type="molecule type" value="Transcribed_RNA"/>
</dbReference>
<dbReference type="Pfam" id="PF13966">
    <property type="entry name" value="zf-RVT"/>
    <property type="match status" value="1"/>
</dbReference>
<dbReference type="AlphaFoldDB" id="A0A0A8XSQ3"/>
<proteinExistence type="predicted"/>
<accession>A0A0A8XSQ3</accession>
<organism evidence="2">
    <name type="scientific">Arundo donax</name>
    <name type="common">Giant reed</name>
    <name type="synonym">Donax arundinaceus</name>
    <dbReference type="NCBI Taxonomy" id="35708"/>
    <lineage>
        <taxon>Eukaryota</taxon>
        <taxon>Viridiplantae</taxon>
        <taxon>Streptophyta</taxon>
        <taxon>Embryophyta</taxon>
        <taxon>Tracheophyta</taxon>
        <taxon>Spermatophyta</taxon>
        <taxon>Magnoliopsida</taxon>
        <taxon>Liliopsida</taxon>
        <taxon>Poales</taxon>
        <taxon>Poaceae</taxon>
        <taxon>PACMAD clade</taxon>
        <taxon>Arundinoideae</taxon>
        <taxon>Arundineae</taxon>
        <taxon>Arundo</taxon>
    </lineage>
</organism>